<gene>
    <name evidence="2" type="ORF">V1634_26825</name>
</gene>
<evidence type="ECO:0000259" key="1">
    <source>
        <dbReference type="Pfam" id="PF00535"/>
    </source>
</evidence>
<keyword evidence="3" id="KW-1185">Reference proteome</keyword>
<dbReference type="PANTHER" id="PTHR43685:SF2">
    <property type="entry name" value="GLYCOSYLTRANSFERASE 2-LIKE DOMAIN-CONTAINING PROTEIN"/>
    <property type="match status" value="1"/>
</dbReference>
<dbReference type="InterPro" id="IPR029044">
    <property type="entry name" value="Nucleotide-diphossugar_trans"/>
</dbReference>
<protein>
    <submittedName>
        <fullName evidence="2">Glycosyltransferase</fullName>
    </submittedName>
</protein>
<dbReference type="InterPro" id="IPR050834">
    <property type="entry name" value="Glycosyltransf_2"/>
</dbReference>
<reference evidence="2 3" key="1">
    <citation type="submission" date="2024-01" db="EMBL/GenBank/DDBJ databases">
        <title>Genome insights into Plantactinospora veratri sp. nov.</title>
        <authorList>
            <person name="Wang L."/>
        </authorList>
    </citation>
    <scope>NUCLEOTIDE SEQUENCE [LARGE SCALE GENOMIC DNA]</scope>
    <source>
        <strain evidence="2 3">NEAU-FHS4</strain>
    </source>
</reference>
<dbReference type="CDD" id="cd00761">
    <property type="entry name" value="Glyco_tranf_GTA_type"/>
    <property type="match status" value="1"/>
</dbReference>
<accession>A0ABU7SLP5</accession>
<dbReference type="RefSeq" id="WP_331210677.1">
    <property type="nucleotide sequence ID" value="NZ_JAZGQL010000026.1"/>
</dbReference>
<dbReference type="Proteomes" id="UP001339911">
    <property type="component" value="Unassembled WGS sequence"/>
</dbReference>
<dbReference type="Gene3D" id="3.90.550.10">
    <property type="entry name" value="Spore Coat Polysaccharide Biosynthesis Protein SpsA, Chain A"/>
    <property type="match status" value="1"/>
</dbReference>
<name>A0ABU7SLP5_9ACTN</name>
<feature type="domain" description="Glycosyltransferase 2-like" evidence="1">
    <location>
        <begin position="7"/>
        <end position="52"/>
    </location>
</feature>
<dbReference type="PANTHER" id="PTHR43685">
    <property type="entry name" value="GLYCOSYLTRANSFERASE"/>
    <property type="match status" value="1"/>
</dbReference>
<proteinExistence type="predicted"/>
<evidence type="ECO:0000313" key="2">
    <source>
        <dbReference type="EMBL" id="MEE6310457.1"/>
    </source>
</evidence>
<organism evidence="2 3">
    <name type="scientific">Plantactinospora veratri</name>
    <dbReference type="NCBI Taxonomy" id="1436122"/>
    <lineage>
        <taxon>Bacteria</taxon>
        <taxon>Bacillati</taxon>
        <taxon>Actinomycetota</taxon>
        <taxon>Actinomycetes</taxon>
        <taxon>Micromonosporales</taxon>
        <taxon>Micromonosporaceae</taxon>
        <taxon>Plantactinospora</taxon>
    </lineage>
</organism>
<sequence length="110" mass="12096">MSASRVSVIVPTYNRAELRGYTLASVTRQTLPVDRFEVLVCDDGSTDDTAAVDHRLLVPKYDSPVVPLLMALPTINPFNINDVIEALGLDTTPGRAWSAREDLLHIGSFR</sequence>
<dbReference type="Pfam" id="PF00535">
    <property type="entry name" value="Glycos_transf_2"/>
    <property type="match status" value="1"/>
</dbReference>
<dbReference type="SUPFAM" id="SSF53448">
    <property type="entry name" value="Nucleotide-diphospho-sugar transferases"/>
    <property type="match status" value="1"/>
</dbReference>
<evidence type="ECO:0000313" key="3">
    <source>
        <dbReference type="Proteomes" id="UP001339911"/>
    </source>
</evidence>
<dbReference type="InterPro" id="IPR001173">
    <property type="entry name" value="Glyco_trans_2-like"/>
</dbReference>
<comment type="caution">
    <text evidence="2">The sequence shown here is derived from an EMBL/GenBank/DDBJ whole genome shotgun (WGS) entry which is preliminary data.</text>
</comment>
<dbReference type="EMBL" id="JAZGQL010000026">
    <property type="protein sequence ID" value="MEE6310457.1"/>
    <property type="molecule type" value="Genomic_DNA"/>
</dbReference>